<dbReference type="Gene3D" id="3.30.1180.10">
    <property type="match status" value="1"/>
</dbReference>
<dbReference type="PATRIC" id="fig|1423773.3.peg.1883"/>
<dbReference type="NCBIfam" id="TIGR00762">
    <property type="entry name" value="DegV"/>
    <property type="match status" value="1"/>
</dbReference>
<dbReference type="InterPro" id="IPR003797">
    <property type="entry name" value="DegV"/>
</dbReference>
<dbReference type="PROSITE" id="PS51482">
    <property type="entry name" value="DEGV"/>
    <property type="match status" value="1"/>
</dbReference>
<dbReference type="InterPro" id="IPR050270">
    <property type="entry name" value="DegV_domain_contain"/>
</dbReference>
<accession>A0A0R1K9N9</accession>
<evidence type="ECO:0000313" key="3">
    <source>
        <dbReference type="EMBL" id="KRK75799.1"/>
    </source>
</evidence>
<evidence type="ECO:0000313" key="4">
    <source>
        <dbReference type="Proteomes" id="UP000051162"/>
    </source>
</evidence>
<dbReference type="SUPFAM" id="SSF82549">
    <property type="entry name" value="DAK1/DegV-like"/>
    <property type="match status" value="1"/>
</dbReference>
<comment type="caution">
    <text evidence="3">The sequence shown here is derived from an EMBL/GenBank/DDBJ whole genome shotgun (WGS) entry which is preliminary data.</text>
</comment>
<evidence type="ECO:0008006" key="5">
    <source>
        <dbReference type="Google" id="ProtNLM"/>
    </source>
</evidence>
<evidence type="ECO:0000256" key="1">
    <source>
        <dbReference type="ARBA" id="ARBA00003238"/>
    </source>
</evidence>
<reference evidence="3 4" key="1">
    <citation type="journal article" date="2015" name="Genome Announc.">
        <title>Expanding the biotechnology potential of lactobacilli through comparative genomics of 213 strains and associated genera.</title>
        <authorList>
            <person name="Sun Z."/>
            <person name="Harris H.M."/>
            <person name="McCann A."/>
            <person name="Guo C."/>
            <person name="Argimon S."/>
            <person name="Zhang W."/>
            <person name="Yang X."/>
            <person name="Jeffery I.B."/>
            <person name="Cooney J.C."/>
            <person name="Kagawa T.F."/>
            <person name="Liu W."/>
            <person name="Song Y."/>
            <person name="Salvetti E."/>
            <person name="Wrobel A."/>
            <person name="Rasinkangas P."/>
            <person name="Parkhill J."/>
            <person name="Rea M.C."/>
            <person name="O'Sullivan O."/>
            <person name="Ritari J."/>
            <person name="Douillard F.P."/>
            <person name="Paul Ross R."/>
            <person name="Yang R."/>
            <person name="Briner A.E."/>
            <person name="Felis G.E."/>
            <person name="de Vos W.M."/>
            <person name="Barrangou R."/>
            <person name="Klaenhammer T.R."/>
            <person name="Caufield P.W."/>
            <person name="Cui Y."/>
            <person name="Zhang H."/>
            <person name="O'Toole P.W."/>
        </authorList>
    </citation>
    <scope>NUCLEOTIDE SEQUENCE [LARGE SCALE GENOMIC DNA]</scope>
    <source>
        <strain evidence="3 4">DSM 19117</strain>
    </source>
</reference>
<comment type="function">
    <text evidence="1">May bind long-chain fatty acids, such as palmitate, and may play a role in lipid transport or fatty acid metabolism.</text>
</comment>
<dbReference type="PANTHER" id="PTHR33434:SF2">
    <property type="entry name" value="FATTY ACID-BINDING PROTEIN TM_1468"/>
    <property type="match status" value="1"/>
</dbReference>
<dbReference type="Pfam" id="PF02645">
    <property type="entry name" value="DegV"/>
    <property type="match status" value="1"/>
</dbReference>
<sequence>MQTEKIAILVDSCSDVPASVLQAADMALLPVNVIFRDRVYEDRVTITPAEFYRRQATEQATTASPTGKTVLEAFERIQESGYTHVLGVCISDKLSGTFQEVKLLSEDSPLKVHMVNTKNIGIGSGFAAIYAAQLRDQGLAFDDLVAEVERVVRQTKVFFYIPNLKYLVAGGRVGRVAGMAGTLLNVKPIISCDPDGVFAPVAKARGEKRALAKLISLVGETIGDHQQVSVSVVDGANPELRETILAQLQAAYPQVSDWGSGDISPALGVHTGPGLVGVGIQVRD</sequence>
<dbReference type="Gene3D" id="3.40.50.10170">
    <property type="match status" value="1"/>
</dbReference>
<name>A0A0R1K9N9_9LACO</name>
<evidence type="ECO:0000256" key="2">
    <source>
        <dbReference type="ARBA" id="ARBA00023121"/>
    </source>
</evidence>
<dbReference type="InterPro" id="IPR043168">
    <property type="entry name" value="DegV_C"/>
</dbReference>
<gene>
    <name evidence="3" type="ORF">FD30_GL001836</name>
</gene>
<dbReference type="AlphaFoldDB" id="A0A0R1K9N9"/>
<dbReference type="EMBL" id="AZDT01000030">
    <property type="protein sequence ID" value="KRK75799.1"/>
    <property type="molecule type" value="Genomic_DNA"/>
</dbReference>
<protein>
    <recommendedName>
        <fullName evidence="5">DegV family protein</fullName>
    </recommendedName>
</protein>
<keyword evidence="4" id="KW-1185">Reference proteome</keyword>
<keyword evidence="2" id="KW-0446">Lipid-binding</keyword>
<dbReference type="GeneID" id="84783363"/>
<dbReference type="Proteomes" id="UP000051162">
    <property type="component" value="Unassembled WGS sequence"/>
</dbReference>
<proteinExistence type="predicted"/>
<dbReference type="OrthoDB" id="5429275at2"/>
<dbReference type="RefSeq" id="WP_024747467.1">
    <property type="nucleotide sequence ID" value="NZ_AZDT01000030.1"/>
</dbReference>
<organism evidence="3 4">
    <name type="scientific">Levilactobacillus namurensis DSM 19117</name>
    <dbReference type="NCBI Taxonomy" id="1423773"/>
    <lineage>
        <taxon>Bacteria</taxon>
        <taxon>Bacillati</taxon>
        <taxon>Bacillota</taxon>
        <taxon>Bacilli</taxon>
        <taxon>Lactobacillales</taxon>
        <taxon>Lactobacillaceae</taxon>
        <taxon>Levilactobacillus</taxon>
    </lineage>
</organism>
<dbReference type="PANTHER" id="PTHR33434">
    <property type="entry name" value="DEGV DOMAIN-CONTAINING PROTEIN DR_1986-RELATED"/>
    <property type="match status" value="1"/>
</dbReference>
<dbReference type="STRING" id="1423773.FD30_GL001836"/>
<dbReference type="GO" id="GO:0008289">
    <property type="term" value="F:lipid binding"/>
    <property type="evidence" value="ECO:0007669"/>
    <property type="project" value="UniProtKB-KW"/>
</dbReference>